<name>A0ABS9UU93_9BACT</name>
<keyword evidence="4" id="KW-1185">Reference proteome</keyword>
<evidence type="ECO:0000256" key="1">
    <source>
        <dbReference type="SAM" id="Coils"/>
    </source>
</evidence>
<feature type="coiled-coil region" evidence="1">
    <location>
        <begin position="450"/>
        <end position="514"/>
    </location>
</feature>
<evidence type="ECO:0000259" key="2">
    <source>
        <dbReference type="Pfam" id="PF03235"/>
    </source>
</evidence>
<comment type="caution">
    <text evidence="3">The sequence shown here is derived from an EMBL/GenBank/DDBJ whole genome shotgun (WGS) entry which is preliminary data.</text>
</comment>
<dbReference type="PANTHER" id="PTHR35149">
    <property type="entry name" value="SLL5132 PROTEIN"/>
    <property type="match status" value="1"/>
</dbReference>
<dbReference type="Proteomes" id="UP001165488">
    <property type="component" value="Unassembled WGS sequence"/>
</dbReference>
<dbReference type="PANTHER" id="PTHR35149:SF2">
    <property type="entry name" value="DUF262 DOMAIN-CONTAINING PROTEIN"/>
    <property type="match status" value="1"/>
</dbReference>
<reference evidence="3" key="1">
    <citation type="submission" date="2022-03" db="EMBL/GenBank/DDBJ databases">
        <title>De novo assembled genomes of Belliella spp. (Cyclobacteriaceae) strains.</title>
        <authorList>
            <person name="Szabo A."/>
            <person name="Korponai K."/>
            <person name="Felfoldi T."/>
        </authorList>
    </citation>
    <scope>NUCLEOTIDE SEQUENCE</scope>
    <source>
        <strain evidence="3">DSM 107340</strain>
    </source>
</reference>
<protein>
    <submittedName>
        <fullName evidence="3">DUF262 domain-containing protein</fullName>
    </submittedName>
</protein>
<organism evidence="3 4">
    <name type="scientific">Belliella calami</name>
    <dbReference type="NCBI Taxonomy" id="2923436"/>
    <lineage>
        <taxon>Bacteria</taxon>
        <taxon>Pseudomonadati</taxon>
        <taxon>Bacteroidota</taxon>
        <taxon>Cytophagia</taxon>
        <taxon>Cytophagales</taxon>
        <taxon>Cyclobacteriaceae</taxon>
        <taxon>Belliella</taxon>
    </lineage>
</organism>
<dbReference type="EMBL" id="JAKZGS010000027">
    <property type="protein sequence ID" value="MCH7400069.1"/>
    <property type="molecule type" value="Genomic_DNA"/>
</dbReference>
<proteinExistence type="predicted"/>
<evidence type="ECO:0000313" key="3">
    <source>
        <dbReference type="EMBL" id="MCH7400069.1"/>
    </source>
</evidence>
<dbReference type="Pfam" id="PF03235">
    <property type="entry name" value="GmrSD_N"/>
    <property type="match status" value="1"/>
</dbReference>
<dbReference type="InterPro" id="IPR004919">
    <property type="entry name" value="GmrSD_N"/>
</dbReference>
<dbReference type="RefSeq" id="WP_241276562.1">
    <property type="nucleotide sequence ID" value="NZ_JAKZGS010000027.1"/>
</dbReference>
<dbReference type="CDD" id="cd16387">
    <property type="entry name" value="ParB_N_Srx"/>
    <property type="match status" value="1"/>
</dbReference>
<accession>A0ABS9UU93</accession>
<feature type="domain" description="GmrSD restriction endonucleases N-terminal" evidence="2">
    <location>
        <begin position="16"/>
        <end position="222"/>
    </location>
</feature>
<evidence type="ECO:0000313" key="4">
    <source>
        <dbReference type="Proteomes" id="UP001165488"/>
    </source>
</evidence>
<gene>
    <name evidence="3" type="ORF">MM236_18890</name>
</gene>
<sequence>MSNTKENIIAIGDLQGVHFLVEKYQRGYKWGLQQVYELLTDIYDFERGGIESFYCLQPVVVKTISENTFELIDGQQRLTTIFLILRCLNEDIYTLSYKTRDSSEVFLKDITNLDLVIDLDLEEDINKIITPKLQNSWISFTKKVSEEIDNVDNFHFYCAYQFIKNWLNTIVDKNQYFKKNLLEFTKVIWYEQTNNYTAENVFIKFNQGKIELAQAELIKALFVLQFNTEKNIELRSFKLNQFAEEWNFIENQLQDDSFWFFVSNDVSDDKKSNRIDLLFDLITEKPITSNDKLFSYHHYLKKYTEYKKNKIQKQLNWPKVNELFNQIFEWYHDRQFYHLIGFIIYEEIKSISEIHSLYHKVESKHKFQEQLKIVIRDYLSAGKSRKKFDSDALTYGENNREIETILVLHNVINYHFTDHYYRFPFDRLKLENGWSLEHIHAQNTDRFEGLEDIKKWIEDIEKLAENFKENDEINLTSLNELLERICAIRQKLENENVTKENGELKGLVKELEEKVTSFFNKDSLSNLCLLDRKTNSSIGNKFFNEKREEILNIDKMSLEEYNNKYRKSEKIKPFIPIATKHVFLKYFTDEGNVQMTFWGVHDREDYQDHIKTGIQKFLKIENSQ</sequence>
<keyword evidence="1" id="KW-0175">Coiled coil</keyword>